<dbReference type="Pfam" id="PF00563">
    <property type="entry name" value="EAL"/>
    <property type="match status" value="1"/>
</dbReference>
<dbReference type="InterPro" id="IPR052155">
    <property type="entry name" value="Biofilm_reg_signaling"/>
</dbReference>
<dbReference type="SUPFAM" id="SSF55073">
    <property type="entry name" value="Nucleotide cyclase"/>
    <property type="match status" value="1"/>
</dbReference>
<feature type="transmembrane region" description="Helical" evidence="1">
    <location>
        <begin position="44"/>
        <end position="63"/>
    </location>
</feature>
<feature type="transmembrane region" description="Helical" evidence="1">
    <location>
        <begin position="12"/>
        <end position="32"/>
    </location>
</feature>
<organism evidence="4 5">
    <name type="scientific">Geodermatophilus obscurus</name>
    <dbReference type="NCBI Taxonomy" id="1861"/>
    <lineage>
        <taxon>Bacteria</taxon>
        <taxon>Bacillati</taxon>
        <taxon>Actinomycetota</taxon>
        <taxon>Actinomycetes</taxon>
        <taxon>Geodermatophilales</taxon>
        <taxon>Geodermatophilaceae</taxon>
        <taxon>Geodermatophilus</taxon>
    </lineage>
</organism>
<keyword evidence="1" id="KW-1133">Transmembrane helix</keyword>
<dbReference type="InterPro" id="IPR000160">
    <property type="entry name" value="GGDEF_dom"/>
</dbReference>
<dbReference type="InterPro" id="IPR029787">
    <property type="entry name" value="Nucleotide_cyclase"/>
</dbReference>
<proteinExistence type="predicted"/>
<dbReference type="NCBIfam" id="TIGR00254">
    <property type="entry name" value="GGDEF"/>
    <property type="match status" value="1"/>
</dbReference>
<dbReference type="PANTHER" id="PTHR44757:SF2">
    <property type="entry name" value="BIOFILM ARCHITECTURE MAINTENANCE PROTEIN MBAA"/>
    <property type="match status" value="1"/>
</dbReference>
<keyword evidence="1" id="KW-0472">Membrane</keyword>
<dbReference type="PROSITE" id="PS50883">
    <property type="entry name" value="EAL"/>
    <property type="match status" value="1"/>
</dbReference>
<reference evidence="4 5" key="1">
    <citation type="submission" date="2016-12" db="EMBL/GenBank/DDBJ databases">
        <authorList>
            <person name="Song W.-J."/>
            <person name="Kurnit D.M."/>
        </authorList>
    </citation>
    <scope>NUCLEOTIDE SEQUENCE [LARGE SCALE GENOMIC DNA]</scope>
    <source>
        <strain evidence="4 5">DSM 43162</strain>
    </source>
</reference>
<keyword evidence="1" id="KW-0812">Transmembrane</keyword>
<dbReference type="OrthoDB" id="23692at2"/>
<dbReference type="SMART" id="SM00267">
    <property type="entry name" value="GGDEF"/>
    <property type="match status" value="1"/>
</dbReference>
<feature type="domain" description="GGDEF" evidence="3">
    <location>
        <begin position="107"/>
        <end position="239"/>
    </location>
</feature>
<gene>
    <name evidence="4" type="ORF">SAMN05660350_01980</name>
</gene>
<dbReference type="RefSeq" id="WP_072917298.1">
    <property type="nucleotide sequence ID" value="NZ_FRDM01000008.1"/>
</dbReference>
<name>A0A1M7TP08_9ACTN</name>
<dbReference type="SMART" id="SM00052">
    <property type="entry name" value="EAL"/>
    <property type="match status" value="1"/>
</dbReference>
<protein>
    <submittedName>
        <fullName evidence="4">Diguanylate cyclase (GGDEF) domain-containing protein</fullName>
    </submittedName>
</protein>
<dbReference type="FunFam" id="3.30.70.270:FF:000001">
    <property type="entry name" value="Diguanylate cyclase domain protein"/>
    <property type="match status" value="1"/>
</dbReference>
<dbReference type="Proteomes" id="UP000184428">
    <property type="component" value="Unassembled WGS sequence"/>
</dbReference>
<dbReference type="Gene3D" id="3.30.70.270">
    <property type="match status" value="1"/>
</dbReference>
<dbReference type="Gene3D" id="3.20.20.450">
    <property type="entry name" value="EAL domain"/>
    <property type="match status" value="1"/>
</dbReference>
<evidence type="ECO:0000259" key="3">
    <source>
        <dbReference type="PROSITE" id="PS50887"/>
    </source>
</evidence>
<evidence type="ECO:0000256" key="1">
    <source>
        <dbReference type="SAM" id="Phobius"/>
    </source>
</evidence>
<evidence type="ECO:0000313" key="4">
    <source>
        <dbReference type="EMBL" id="SHN72481.1"/>
    </source>
</evidence>
<dbReference type="InterPro" id="IPR001633">
    <property type="entry name" value="EAL_dom"/>
</dbReference>
<dbReference type="InterPro" id="IPR035919">
    <property type="entry name" value="EAL_sf"/>
</dbReference>
<evidence type="ECO:0000259" key="2">
    <source>
        <dbReference type="PROSITE" id="PS50883"/>
    </source>
</evidence>
<dbReference type="InterPro" id="IPR043128">
    <property type="entry name" value="Rev_trsase/Diguanyl_cyclase"/>
</dbReference>
<dbReference type="Pfam" id="PF00990">
    <property type="entry name" value="GGDEF"/>
    <property type="match status" value="1"/>
</dbReference>
<dbReference type="PROSITE" id="PS50887">
    <property type="entry name" value="GGDEF"/>
    <property type="match status" value="1"/>
</dbReference>
<dbReference type="SUPFAM" id="SSF141868">
    <property type="entry name" value="EAL domain-like"/>
    <property type="match status" value="1"/>
</dbReference>
<accession>A0A1M7TP08</accession>
<evidence type="ECO:0000313" key="5">
    <source>
        <dbReference type="Proteomes" id="UP000184428"/>
    </source>
</evidence>
<dbReference type="CDD" id="cd01949">
    <property type="entry name" value="GGDEF"/>
    <property type="match status" value="1"/>
</dbReference>
<dbReference type="AlphaFoldDB" id="A0A1M7TP08"/>
<dbReference type="EMBL" id="FRDM01000008">
    <property type="protein sequence ID" value="SHN72481.1"/>
    <property type="molecule type" value="Genomic_DNA"/>
</dbReference>
<dbReference type="PANTHER" id="PTHR44757">
    <property type="entry name" value="DIGUANYLATE CYCLASE DGCP"/>
    <property type="match status" value="1"/>
</dbReference>
<sequence length="517" mass="54099">MDDAPARPPARRLRVPVLSGVLAAALAAAHLLVERASAGDPEQVLLHVLLSGTAAAGAAALAARRVRRTEADLAALAFSDALTGLANRALFTDRLELALRRTARSGGEVTVVFVDLDGFKAVNDTLGHAAGDRLIREVGALLQSAVRSEDTLARLGGDEFAILVERSPGAEEATRIAERVLAALTGPVDLGGQRVTVSASIGIATGDVAATASSLLRDADNAMYGAKGAGAGRYVVFDPQMRSAAAERRRLEADLWAAVDGEQFRLVYQPVVDLGSERVTGFEALLRWDHPLLGVVLPERFLPVAEEIGLVPAIGRWVLSQACTAAAAWRRDHPAAAGLSMAVNVSPSQLGSPGLLADVRTALAVSGLPPSALVLELTESVLVRDPVLAAERLHELRSLGVRVALDDFGTGYSSLSHLRQFAVDILKIDRSFVSTIDEAGAMPAILRGLIALGHTLDLEIVAEGIEQEGQRTHLRDGQVASAQGYLFAAPLEHTDAELLLLGGASRPTEGTGTAAPA</sequence>
<dbReference type="CDD" id="cd01948">
    <property type="entry name" value="EAL"/>
    <property type="match status" value="1"/>
</dbReference>
<feature type="domain" description="EAL" evidence="2">
    <location>
        <begin position="248"/>
        <end position="504"/>
    </location>
</feature>